<organism evidence="2">
    <name type="scientific">viral metagenome</name>
    <dbReference type="NCBI Taxonomy" id="1070528"/>
    <lineage>
        <taxon>unclassified sequences</taxon>
        <taxon>metagenomes</taxon>
        <taxon>organismal metagenomes</taxon>
    </lineage>
</organism>
<dbReference type="EMBL" id="MN740864">
    <property type="protein sequence ID" value="QHS83025.1"/>
    <property type="molecule type" value="Genomic_DNA"/>
</dbReference>
<dbReference type="AlphaFoldDB" id="A0A6C0AUX2"/>
<evidence type="ECO:0008006" key="3">
    <source>
        <dbReference type="Google" id="ProtNLM"/>
    </source>
</evidence>
<protein>
    <recommendedName>
        <fullName evidence="3">Ankyrin repeat protein</fullName>
    </recommendedName>
</protein>
<name>A0A6C0AUX2_9ZZZZ</name>
<evidence type="ECO:0000256" key="1">
    <source>
        <dbReference type="SAM" id="MobiDB-lite"/>
    </source>
</evidence>
<sequence>MADETQMIPSAAHSTPPGAARSAPITDAQRKDLEDTEARLREARDKDDADAFAAVLQSDGLLRDTSLACELLFAAVDKRMRIVDYLLHNPIPHGRIFNASTAASNAIVNAALNGSWGAVRAILDAGHTKLESAGCVKMVVSSARGSGQMDVVLRVMRANPPAKRTRMFSRPTGLHFE</sequence>
<evidence type="ECO:0000313" key="2">
    <source>
        <dbReference type="EMBL" id="QHS83025.1"/>
    </source>
</evidence>
<accession>A0A6C0AUX2</accession>
<proteinExistence type="predicted"/>
<reference evidence="2" key="1">
    <citation type="journal article" date="2020" name="Nature">
        <title>Giant virus diversity and host interactions through global metagenomics.</title>
        <authorList>
            <person name="Schulz F."/>
            <person name="Roux S."/>
            <person name="Paez-Espino D."/>
            <person name="Jungbluth S."/>
            <person name="Walsh D.A."/>
            <person name="Denef V.J."/>
            <person name="McMahon K.D."/>
            <person name="Konstantinidis K.T."/>
            <person name="Eloe-Fadrosh E.A."/>
            <person name="Kyrpides N.C."/>
            <person name="Woyke T."/>
        </authorList>
    </citation>
    <scope>NUCLEOTIDE SEQUENCE</scope>
    <source>
        <strain evidence="2">GVMAG-S-1103017-74</strain>
    </source>
</reference>
<feature type="region of interest" description="Disordered" evidence="1">
    <location>
        <begin position="1"/>
        <end position="33"/>
    </location>
</feature>